<dbReference type="GO" id="GO:0022857">
    <property type="term" value="F:transmembrane transporter activity"/>
    <property type="evidence" value="ECO:0007669"/>
    <property type="project" value="InterPro"/>
</dbReference>
<feature type="domain" description="Major facilitator superfamily (MFS) profile" evidence="8">
    <location>
        <begin position="17"/>
        <end position="385"/>
    </location>
</feature>
<dbReference type="PROSITE" id="PS50850">
    <property type="entry name" value="MFS"/>
    <property type="match status" value="1"/>
</dbReference>
<keyword evidence="6 7" id="KW-0472">Membrane</keyword>
<keyword evidence="5 7" id="KW-1133">Transmembrane helix</keyword>
<keyword evidence="3" id="KW-1003">Cell membrane</keyword>
<gene>
    <name evidence="9" type="ordered locus">Sput200_3525</name>
</gene>
<dbReference type="InterPro" id="IPR047200">
    <property type="entry name" value="MFS_YcaD-like"/>
</dbReference>
<reference evidence="9 10" key="1">
    <citation type="submission" date="2011-01" db="EMBL/GenBank/DDBJ databases">
        <title>Complete sequence of Shewanella putrefaciens 200.</title>
        <authorList>
            <consortium name="US DOE Joint Genome Institute"/>
            <person name="Lucas S."/>
            <person name="Copeland A."/>
            <person name="Lapidus A."/>
            <person name="Cheng J.-F."/>
            <person name="Bruce D."/>
            <person name="Goodwin L."/>
            <person name="Pitluck S."/>
            <person name="Munk A.C."/>
            <person name="Detter J.C."/>
            <person name="Han C."/>
            <person name="Tapia R."/>
            <person name="Land M."/>
            <person name="Hauser L."/>
            <person name="Chang Y.-J."/>
            <person name="Jeffries C."/>
            <person name="Kyrpides N."/>
            <person name="Ivanova N."/>
            <person name="Mikhailova N."/>
            <person name="Kolker E."/>
            <person name="Lawrence C."/>
            <person name="McCue L.A."/>
            <person name="DiChristina T."/>
            <person name="Nealson K."/>
            <person name="Fredrickson J.K."/>
            <person name="Woyke T."/>
        </authorList>
    </citation>
    <scope>NUCLEOTIDE SEQUENCE [LARGE SCALE GENOMIC DNA]</scope>
    <source>
        <strain evidence="9 10">200</strain>
    </source>
</reference>
<dbReference type="InterPro" id="IPR020846">
    <property type="entry name" value="MFS_dom"/>
</dbReference>
<feature type="transmembrane region" description="Helical" evidence="7">
    <location>
        <begin position="247"/>
        <end position="267"/>
    </location>
</feature>
<dbReference type="AlphaFoldDB" id="E6XPX7"/>
<evidence type="ECO:0000256" key="6">
    <source>
        <dbReference type="ARBA" id="ARBA00023136"/>
    </source>
</evidence>
<feature type="transmembrane region" description="Helical" evidence="7">
    <location>
        <begin position="274"/>
        <end position="293"/>
    </location>
</feature>
<accession>E6XPX7</accession>
<organism evidence="9 10">
    <name type="scientific">Shewanella putrefaciens (strain 200)</name>
    <dbReference type="NCBI Taxonomy" id="399804"/>
    <lineage>
        <taxon>Bacteria</taxon>
        <taxon>Pseudomonadati</taxon>
        <taxon>Pseudomonadota</taxon>
        <taxon>Gammaproteobacteria</taxon>
        <taxon>Alteromonadales</taxon>
        <taxon>Shewanellaceae</taxon>
        <taxon>Shewanella</taxon>
    </lineage>
</organism>
<proteinExistence type="predicted"/>
<feature type="transmembrane region" description="Helical" evidence="7">
    <location>
        <begin position="107"/>
        <end position="130"/>
    </location>
</feature>
<feature type="transmembrane region" description="Helical" evidence="7">
    <location>
        <begin position="55"/>
        <end position="76"/>
    </location>
</feature>
<dbReference type="Gene3D" id="1.20.1250.20">
    <property type="entry name" value="MFS general substrate transporter like domains"/>
    <property type="match status" value="2"/>
</dbReference>
<evidence type="ECO:0000313" key="10">
    <source>
        <dbReference type="Proteomes" id="UP000008209"/>
    </source>
</evidence>
<keyword evidence="4 7" id="KW-0812">Transmembrane</keyword>
<feature type="transmembrane region" description="Helical" evidence="7">
    <location>
        <begin position="333"/>
        <end position="355"/>
    </location>
</feature>
<dbReference type="Pfam" id="PF07690">
    <property type="entry name" value="MFS_1"/>
    <property type="match status" value="1"/>
</dbReference>
<comment type="subcellular location">
    <subcellularLocation>
        <location evidence="1">Cell membrane</location>
        <topology evidence="1">Multi-pass membrane protein</topology>
    </subcellularLocation>
</comment>
<sequence length="391" mass="41370">MHLVENIVLNQSTQKNSLFVPVAGLSLFALASGYLMSLIPLSLTFFELNTSLAPLLASIFYLGLLLGAPCIAPIVARIGHSKAFILFLNILLYSVVAMILIPQSGVWLASRLVAGFAVAGVFVVVESWLLMADTQKQRAKRLGLYMTALYGGTAIGQLAIDYLGTAGNLPYLVIMGLLAAASLPALLVKRGQPIASEQQSMSLSGLKNLSQPAIVGCLVSGLLLGPIYGLLPIYVAIDMALDRQTGLFMALIILGGMLVQPLVSYLSPRVNKSGLIMGFCLLGTAALFLLTQYSNMSLIIGFLLLGASAFALYPIAISLACDDLPASQIVSATQVMLLSYSIGSVIGPLAASGFGQMEYGLLIYLGICCVLTSSYLFAQLVINTKPRFSSL</sequence>
<evidence type="ECO:0000256" key="5">
    <source>
        <dbReference type="ARBA" id="ARBA00022989"/>
    </source>
</evidence>
<evidence type="ECO:0000256" key="4">
    <source>
        <dbReference type="ARBA" id="ARBA00022692"/>
    </source>
</evidence>
<dbReference type="GO" id="GO:0005886">
    <property type="term" value="C:plasma membrane"/>
    <property type="evidence" value="ECO:0007669"/>
    <property type="project" value="UniProtKB-SubCell"/>
</dbReference>
<feature type="transmembrane region" description="Helical" evidence="7">
    <location>
        <begin position="18"/>
        <end position="43"/>
    </location>
</feature>
<evidence type="ECO:0000259" key="8">
    <source>
        <dbReference type="PROSITE" id="PS50850"/>
    </source>
</evidence>
<dbReference type="Proteomes" id="UP000008209">
    <property type="component" value="Chromosome"/>
</dbReference>
<feature type="transmembrane region" description="Helical" evidence="7">
    <location>
        <begin position="83"/>
        <end position="101"/>
    </location>
</feature>
<feature type="transmembrane region" description="Helical" evidence="7">
    <location>
        <begin position="209"/>
        <end position="235"/>
    </location>
</feature>
<dbReference type="InterPro" id="IPR011701">
    <property type="entry name" value="MFS"/>
</dbReference>
<evidence type="ECO:0000256" key="7">
    <source>
        <dbReference type="SAM" id="Phobius"/>
    </source>
</evidence>
<dbReference type="KEGG" id="shp:Sput200_3525"/>
<dbReference type="PANTHER" id="PTHR23521:SF2">
    <property type="entry name" value="TRANSPORTER MFS SUPERFAMILY"/>
    <property type="match status" value="1"/>
</dbReference>
<dbReference type="PATRIC" id="fig|399804.5.peg.3649"/>
<evidence type="ECO:0000256" key="2">
    <source>
        <dbReference type="ARBA" id="ARBA00022448"/>
    </source>
</evidence>
<name>E6XPX7_SHEP2</name>
<protein>
    <submittedName>
        <fullName evidence="9">Major facilitator superfamily MFS_1</fullName>
    </submittedName>
</protein>
<dbReference type="InterPro" id="IPR036259">
    <property type="entry name" value="MFS_trans_sf"/>
</dbReference>
<feature type="transmembrane region" description="Helical" evidence="7">
    <location>
        <begin position="299"/>
        <end position="321"/>
    </location>
</feature>
<dbReference type="SUPFAM" id="SSF103473">
    <property type="entry name" value="MFS general substrate transporter"/>
    <property type="match status" value="1"/>
</dbReference>
<evidence type="ECO:0000256" key="1">
    <source>
        <dbReference type="ARBA" id="ARBA00004651"/>
    </source>
</evidence>
<feature type="transmembrane region" description="Helical" evidence="7">
    <location>
        <begin position="361"/>
        <end position="382"/>
    </location>
</feature>
<keyword evidence="2" id="KW-0813">Transport</keyword>
<dbReference type="PANTHER" id="PTHR23521">
    <property type="entry name" value="TRANSPORTER MFS SUPERFAMILY"/>
    <property type="match status" value="1"/>
</dbReference>
<evidence type="ECO:0000313" key="9">
    <source>
        <dbReference type="EMBL" id="ADV55912.1"/>
    </source>
</evidence>
<evidence type="ECO:0000256" key="3">
    <source>
        <dbReference type="ARBA" id="ARBA00022475"/>
    </source>
</evidence>
<dbReference type="CDD" id="cd17477">
    <property type="entry name" value="MFS_YcaD_like"/>
    <property type="match status" value="1"/>
</dbReference>
<dbReference type="HOGENOM" id="CLU_035018_1_2_6"/>
<dbReference type="EMBL" id="CP002457">
    <property type="protein sequence ID" value="ADV55912.1"/>
    <property type="molecule type" value="Genomic_DNA"/>
</dbReference>
<feature type="transmembrane region" description="Helical" evidence="7">
    <location>
        <begin position="169"/>
        <end position="188"/>
    </location>
</feature>
<feature type="transmembrane region" description="Helical" evidence="7">
    <location>
        <begin position="142"/>
        <end position="163"/>
    </location>
</feature>